<proteinExistence type="predicted"/>
<keyword evidence="2" id="KW-1185">Reference proteome</keyword>
<gene>
    <name evidence="1" type="ORF">N5C08_08590</name>
</gene>
<name>A0ABY6AQH7_9PSED</name>
<dbReference type="RefSeq" id="WP_261745162.1">
    <property type="nucleotide sequence ID" value="NZ_CP104557.1"/>
</dbReference>
<dbReference type="InterPro" id="IPR019701">
    <property type="entry name" value="Phage_P22_NinX"/>
</dbReference>
<dbReference type="Proteomes" id="UP001064504">
    <property type="component" value="Chromosome"/>
</dbReference>
<protein>
    <submittedName>
        <fullName evidence="1">DUF2591 domain-containing protein</fullName>
    </submittedName>
</protein>
<dbReference type="Pfam" id="PF10765">
    <property type="entry name" value="Phage_P22_NinX"/>
    <property type="match status" value="1"/>
</dbReference>
<evidence type="ECO:0000313" key="2">
    <source>
        <dbReference type="Proteomes" id="UP001064504"/>
    </source>
</evidence>
<accession>A0ABY6AQH7</accession>
<reference evidence="1" key="1">
    <citation type="submission" date="2022-09" db="EMBL/GenBank/DDBJ databases">
        <title>Complete genome sequence of Pseudomonas promysalinigenes strain RL-WG26, a newly isolated PGPR with the potential for plant salinity stress alleviation.</title>
        <authorList>
            <person name="Ren L."/>
            <person name="Wang G."/>
            <person name="Hu H."/>
        </authorList>
    </citation>
    <scope>NUCLEOTIDE SEQUENCE</scope>
    <source>
        <strain evidence="1">RL-WG26</strain>
    </source>
</reference>
<evidence type="ECO:0000313" key="1">
    <source>
        <dbReference type="EMBL" id="UXH41563.1"/>
    </source>
</evidence>
<dbReference type="EMBL" id="CP104557">
    <property type="protein sequence ID" value="UXH41563.1"/>
    <property type="molecule type" value="Genomic_DNA"/>
</dbReference>
<sequence>MTDLIEVRVSNLVGAALDWAVAKAEGYTQDSEDHTCIISPQGEPARCTVRGAALGYGYRPSTSWAQGGPLIDKHHASAHYQAHLADAQCCYSAGPADSGFWCYGPTALVAFCRSLVKVKLGDIVQVPKELVR</sequence>
<organism evidence="1 2">
    <name type="scientific">Pseudomonas promysalinigenes</name>
    <dbReference type="NCBI Taxonomy" id="485898"/>
    <lineage>
        <taxon>Bacteria</taxon>
        <taxon>Pseudomonadati</taxon>
        <taxon>Pseudomonadota</taxon>
        <taxon>Gammaproteobacteria</taxon>
        <taxon>Pseudomonadales</taxon>
        <taxon>Pseudomonadaceae</taxon>
        <taxon>Pseudomonas</taxon>
    </lineage>
</organism>